<reference evidence="3" key="1">
    <citation type="submission" date="2016-10" db="EMBL/GenBank/DDBJ databases">
        <authorList>
            <person name="Varghese N."/>
        </authorList>
    </citation>
    <scope>NUCLEOTIDE SEQUENCE [LARGE SCALE GENOMIC DNA]</scope>
    <source>
        <strain evidence="3">DSM 44719</strain>
    </source>
</reference>
<evidence type="ECO:0000313" key="3">
    <source>
        <dbReference type="Proteomes" id="UP000183407"/>
    </source>
</evidence>
<dbReference type="OrthoDB" id="5185819at2"/>
<dbReference type="NCBIfam" id="TIGR03083">
    <property type="entry name" value="maleylpyruvate isomerase family mycothiol-dependent enzyme"/>
    <property type="match status" value="1"/>
</dbReference>
<accession>A0A1H4IIF6</accession>
<dbReference type="NCBIfam" id="TIGR03086">
    <property type="entry name" value="TIGR03086 family metal-binding protein"/>
    <property type="match status" value="1"/>
</dbReference>
<name>A0A1H4IIF6_RHOJO</name>
<dbReference type="Pfam" id="PF11716">
    <property type="entry name" value="MDMPI_N"/>
    <property type="match status" value="1"/>
</dbReference>
<organism evidence="2 3">
    <name type="scientific">Rhodococcus jostii</name>
    <dbReference type="NCBI Taxonomy" id="132919"/>
    <lineage>
        <taxon>Bacteria</taxon>
        <taxon>Bacillati</taxon>
        <taxon>Actinomycetota</taxon>
        <taxon>Actinomycetes</taxon>
        <taxon>Mycobacteriales</taxon>
        <taxon>Nocardiaceae</taxon>
        <taxon>Rhodococcus</taxon>
    </lineage>
</organism>
<gene>
    <name evidence="2" type="ORF">SAMN04490220_0043</name>
</gene>
<dbReference type="InterPro" id="IPR034660">
    <property type="entry name" value="DinB/YfiT-like"/>
</dbReference>
<dbReference type="SUPFAM" id="SSF109854">
    <property type="entry name" value="DinB/YfiT-like putative metalloenzymes"/>
    <property type="match status" value="1"/>
</dbReference>
<dbReference type="InterPro" id="IPR017520">
    <property type="entry name" value="CHP03086"/>
</dbReference>
<dbReference type="InterPro" id="IPR024344">
    <property type="entry name" value="MDMPI_metal-binding"/>
</dbReference>
<feature type="domain" description="Mycothiol-dependent maleylpyruvate isomerase metal-binding" evidence="1">
    <location>
        <begin position="12"/>
        <end position="124"/>
    </location>
</feature>
<proteinExistence type="predicted"/>
<dbReference type="Proteomes" id="UP000183407">
    <property type="component" value="Unassembled WGS sequence"/>
</dbReference>
<dbReference type="EMBL" id="FNTL01000002">
    <property type="protein sequence ID" value="SEB33871.1"/>
    <property type="molecule type" value="Genomic_DNA"/>
</dbReference>
<dbReference type="RefSeq" id="WP_073366941.1">
    <property type="nucleotide sequence ID" value="NZ_FNTL01000002.1"/>
</dbReference>
<protein>
    <submittedName>
        <fullName evidence="2">TIGR03086 family protein</fullName>
    </submittedName>
</protein>
<dbReference type="AlphaFoldDB" id="A0A1H4IIF6"/>
<dbReference type="GO" id="GO:0046872">
    <property type="term" value="F:metal ion binding"/>
    <property type="evidence" value="ECO:0007669"/>
    <property type="project" value="InterPro"/>
</dbReference>
<dbReference type="InterPro" id="IPR017517">
    <property type="entry name" value="Maleyloyr_isom"/>
</dbReference>
<evidence type="ECO:0000313" key="2">
    <source>
        <dbReference type="EMBL" id="SEB33871.1"/>
    </source>
</evidence>
<dbReference type="Gene3D" id="1.20.120.450">
    <property type="entry name" value="dinb family like domain"/>
    <property type="match status" value="1"/>
</dbReference>
<sequence>MESSIAGLYSRVAQDFTDRLQGCPQDRWNSASPCPGWTAWDIAAHVVGNHRRACAGLSGDDYQVPAAGEDVVAAWLHATAEVQAALESETTARQALGVDFGDLPFEQFVRRMACADTLIHTWDFARATGQTERLDPEAVEVAWSFLAAEDAQIRLPHAYGAKIAATDSADVQTRLLNFLGRAV</sequence>
<evidence type="ECO:0000259" key="1">
    <source>
        <dbReference type="Pfam" id="PF11716"/>
    </source>
</evidence>